<feature type="compositionally biased region" description="Basic and acidic residues" evidence="24">
    <location>
        <begin position="96"/>
        <end position="114"/>
    </location>
</feature>
<evidence type="ECO:0000256" key="8">
    <source>
        <dbReference type="ARBA" id="ARBA00022843"/>
    </source>
</evidence>
<proteinExistence type="evidence at transcript level"/>
<feature type="domain" description="SLC12A transporter C-terminal" evidence="27">
    <location>
        <begin position="794"/>
        <end position="965"/>
    </location>
</feature>
<comment type="function">
    <text evidence="19">Electroneutral sodium and chloride ion cotransporter, which acts as a key mediator of sodium and chloride reabsorption in kidney distal convoluted tubules. Also acts as a receptor for the pro-inflammatory cytokine IL18, thereby contributing to IL18-induced cytokine production, including IFNG, IL6, IL18 and CCL2. May act either independently of IL18R1, or in a complex with IL18R1.</text>
</comment>
<feature type="transmembrane region" description="Helical" evidence="25">
    <location>
        <begin position="581"/>
        <end position="597"/>
    </location>
</feature>
<keyword evidence="16" id="KW-0739">Sodium transport</keyword>
<accession>A0A220IUF5</accession>
<evidence type="ECO:0000256" key="12">
    <source>
        <dbReference type="ARBA" id="ARBA00023065"/>
    </source>
</evidence>
<reference evidence="28" key="2">
    <citation type="submission" date="2017-02" db="EMBL/GenBank/DDBJ databases">
        <authorList>
            <person name="Peterson S.W."/>
        </authorList>
    </citation>
    <scope>NUCLEOTIDE SEQUENCE</scope>
</reference>
<feature type="transmembrane region" description="Helical" evidence="25">
    <location>
        <begin position="499"/>
        <end position="517"/>
    </location>
</feature>
<feature type="transmembrane region" description="Helical" evidence="25">
    <location>
        <begin position="252"/>
        <end position="272"/>
    </location>
</feature>
<dbReference type="GO" id="GO:0055078">
    <property type="term" value="P:sodium ion homeostasis"/>
    <property type="evidence" value="ECO:0007669"/>
    <property type="project" value="TreeGrafter"/>
</dbReference>
<keyword evidence="2" id="KW-0813">Transport</keyword>
<comment type="subunit">
    <text evidence="20">Homodimer; adopts a domain-swap conformation at the scissor helices connecting the transmembrane domain and C-terminal domain. Interacts with KLHL3. Interacts with IL18R1; this interaction is increased by IL18 treatment.</text>
</comment>
<feature type="region of interest" description="Disordered" evidence="24">
    <location>
        <begin position="92"/>
        <end position="114"/>
    </location>
</feature>
<evidence type="ECO:0000313" key="28">
    <source>
        <dbReference type="EMBL" id="ASI38489.1"/>
    </source>
</evidence>
<keyword evidence="3" id="KW-1003">Cell membrane</keyword>
<keyword evidence="14" id="KW-1015">Disulfide bond</keyword>
<dbReference type="OrthoDB" id="2020542at2759"/>
<feature type="domain" description="Amino acid permease/ SLC12A" evidence="26">
    <location>
        <begin position="131"/>
        <end position="620"/>
    </location>
</feature>
<dbReference type="InterPro" id="IPR004842">
    <property type="entry name" value="SLC12A_fam"/>
</dbReference>
<evidence type="ECO:0000256" key="15">
    <source>
        <dbReference type="ARBA" id="ARBA00023180"/>
    </source>
</evidence>
<comment type="catalytic activity">
    <reaction evidence="18">
        <text>chloride(out) + Na(+)(out) = chloride(in) + Na(+)(in)</text>
        <dbReference type="Rhea" id="RHEA:73887"/>
        <dbReference type="ChEBI" id="CHEBI:17996"/>
        <dbReference type="ChEBI" id="CHEBI:29101"/>
    </reaction>
</comment>
<evidence type="ECO:0000256" key="10">
    <source>
        <dbReference type="ARBA" id="ARBA00022989"/>
    </source>
</evidence>
<evidence type="ECO:0000256" key="7">
    <source>
        <dbReference type="ARBA" id="ARBA00022840"/>
    </source>
</evidence>
<evidence type="ECO:0000256" key="11">
    <source>
        <dbReference type="ARBA" id="ARBA00023053"/>
    </source>
</evidence>
<feature type="domain" description="SLC12A transporter C-terminal" evidence="27">
    <location>
        <begin position="647"/>
        <end position="783"/>
    </location>
</feature>
<evidence type="ECO:0000256" key="1">
    <source>
        <dbReference type="ARBA" id="ARBA00004424"/>
    </source>
</evidence>
<evidence type="ECO:0000256" key="3">
    <source>
        <dbReference type="ARBA" id="ARBA00022475"/>
    </source>
</evidence>
<keyword evidence="9" id="KW-0769">Symport</keyword>
<protein>
    <recommendedName>
        <fullName evidence="21">Solute carrier family 12 member 3</fullName>
    </recommendedName>
    <alternativeName>
        <fullName evidence="22">Na-Cl symporter</fullName>
    </alternativeName>
    <alternativeName>
        <fullName evidence="23">Thiazide-sensitive sodium-chloride cotransporter</fullName>
    </alternativeName>
</protein>
<feature type="transmembrane region" description="Helical" evidence="25">
    <location>
        <begin position="279"/>
        <end position="296"/>
    </location>
</feature>
<comment type="subcellular location">
    <subcellularLocation>
        <location evidence="1">Apical cell membrane</location>
        <topology evidence="1">Multi-pass membrane protein</topology>
    </subcellularLocation>
</comment>
<feature type="transmembrane region" description="Helical" evidence="25">
    <location>
        <begin position="126"/>
        <end position="149"/>
    </location>
</feature>
<keyword evidence="12" id="KW-0406">Ion transport</keyword>
<evidence type="ECO:0000256" key="13">
    <source>
        <dbReference type="ARBA" id="ARBA00023136"/>
    </source>
</evidence>
<keyword evidence="6" id="KW-0547">Nucleotide-binding</keyword>
<dbReference type="InterPro" id="IPR004841">
    <property type="entry name" value="AA-permease/SLC12A_dom"/>
</dbReference>
<dbReference type="GO" id="GO:0016324">
    <property type="term" value="C:apical plasma membrane"/>
    <property type="evidence" value="ECO:0007669"/>
    <property type="project" value="UniProtKB-SubCell"/>
</dbReference>
<evidence type="ECO:0000259" key="27">
    <source>
        <dbReference type="Pfam" id="PF03522"/>
    </source>
</evidence>
<keyword evidence="10 25" id="KW-1133">Transmembrane helix</keyword>
<feature type="transmembrane region" description="Helical" evidence="25">
    <location>
        <begin position="333"/>
        <end position="354"/>
    </location>
</feature>
<evidence type="ECO:0000256" key="24">
    <source>
        <dbReference type="SAM" id="MobiDB-lite"/>
    </source>
</evidence>
<dbReference type="GO" id="GO:0005524">
    <property type="term" value="F:ATP binding"/>
    <property type="evidence" value="ECO:0007669"/>
    <property type="project" value="UniProtKB-KW"/>
</dbReference>
<keyword evidence="13 25" id="KW-0472">Membrane</keyword>
<sequence>MNVFENKGLDVDEPKFSIPTNNDYKIPYYDVEEIDDTFDENSCTKGNKISNLDNLTLNYLTHDAVPLSVFYHNHDNMNRALRPTLEQLHTGVGLDDNNKRSWDPSHEEERQGDAPVVKQEKAVFKFGWISGVLVPIMLNIWGVVLFLRIPWIVGQSGVLEASAIVILSTVVTVLTSMSMSAICTNGEVKRGGAYYMISRVLGPKFGGSIGVVFALANAISVGFYFVGLGEAIQSILSRKNVMMVSEINDIRIIAFITLFLTFIITQIGLDWVIKTQNGLLLLIVLGVLDATIGAFYPSPGTSREVLKSQGVMQINLESLKDNLFHDYRDGTKFFDVFALFFSGVTGMTAGANLSGDLRDPQKAIPIGTFTAIFLTSFSYLLLCWVVAVSAIRDATGIVGSQSCSTYMNISNGGNLSCINITANSSVKYPYGTINDLNIMEKISLWGPIILAGIIAATLSSGLSSLVSAPKVFQAVCEDNIFPGISIFGKEYGRNKEPRWGYVLAALIGSAFIAIGKIDAIAPITSNFFLMAFALINYSVFVAAISKSPSWRPSYKYYNSWLSLFTFGLCIVLMFLISWWSAVAAIGIVILLYVFVEYRKPKINWGESGNSFTYINAIRAVRHLEPLEDHVKVFRINLMCLSGRPSSRPSMVRIASNFTRHYGLLICGEVKVVSELTVPESPESAWLKSQKVKGFHAIAHNETLRGGVRNLLQNVGLGKLKPNTVFLGFMNKWQEASNQEVEEYFGIIDDSFTLNYGVIILRQQNEVSPVYSTLDNQNAEASDDKKSKIKSIFYTPPKGFIDIWWLNDDGGLTILVPHILSQSHRWKGYEIRVFTPASTEKVEANQIKMANLLKRFRIEFSSVIEFVGINELPKKESINEFKNYRKKEHLNSEGVLDRKTLRLIRLGELLREHSNESSLVVISLPIPKRSIVSPYLYISWLETITTGLKTVMLIRGNQESVLTVYS</sequence>
<feature type="transmembrane region" description="Helical" evidence="25">
    <location>
        <begin position="444"/>
        <end position="466"/>
    </location>
</feature>
<keyword evidence="7" id="KW-0067">ATP-binding</keyword>
<evidence type="ECO:0000256" key="5">
    <source>
        <dbReference type="ARBA" id="ARBA00022692"/>
    </source>
</evidence>
<dbReference type="FunFam" id="1.20.1740.10:FF:000018">
    <property type="entry name" value="solute carrier family 12 member 3 isoform X2"/>
    <property type="match status" value="1"/>
</dbReference>
<reference evidence="28" key="1">
    <citation type="journal article" date="2017" name="PLoS ONE">
        <title>Molecular cloning and biochemical characterization of two cation chloride cotransporter subfamily members of Hydra vulgaris.</title>
        <authorList>
            <person name="Hartmann A.M."/>
            <person name="Pisella L.I."/>
            <person name="Medina I."/>
            <person name="Nothwang H.G."/>
        </authorList>
    </citation>
    <scope>NUCLEOTIDE SEQUENCE</scope>
</reference>
<evidence type="ECO:0000256" key="21">
    <source>
        <dbReference type="ARBA" id="ARBA00073714"/>
    </source>
</evidence>
<dbReference type="GO" id="GO:0055064">
    <property type="term" value="P:chloride ion homeostasis"/>
    <property type="evidence" value="ECO:0007669"/>
    <property type="project" value="TreeGrafter"/>
</dbReference>
<feature type="transmembrane region" description="Helical" evidence="25">
    <location>
        <begin position="366"/>
        <end position="391"/>
    </location>
</feature>
<dbReference type="Gene3D" id="1.20.1740.10">
    <property type="entry name" value="Amino acid/polyamine transporter I"/>
    <property type="match status" value="1"/>
</dbReference>
<keyword evidence="15" id="KW-0325">Glycoprotein</keyword>
<evidence type="ECO:0000256" key="18">
    <source>
        <dbReference type="ARBA" id="ARBA00050884"/>
    </source>
</evidence>
<keyword evidence="11" id="KW-0915">Sodium</keyword>
<dbReference type="GO" id="GO:1990573">
    <property type="term" value="P:potassium ion import across plasma membrane"/>
    <property type="evidence" value="ECO:0007669"/>
    <property type="project" value="TreeGrafter"/>
</dbReference>
<dbReference type="GO" id="GO:0055075">
    <property type="term" value="P:potassium ion homeostasis"/>
    <property type="evidence" value="ECO:0007669"/>
    <property type="project" value="TreeGrafter"/>
</dbReference>
<feature type="transmembrane region" description="Helical" evidence="25">
    <location>
        <begin position="205"/>
        <end position="232"/>
    </location>
</feature>
<dbReference type="AlphaFoldDB" id="A0A220IUF5"/>
<evidence type="ECO:0000256" key="22">
    <source>
        <dbReference type="ARBA" id="ARBA00076232"/>
    </source>
</evidence>
<evidence type="ECO:0000256" key="16">
    <source>
        <dbReference type="ARBA" id="ARBA00023201"/>
    </source>
</evidence>
<keyword evidence="8" id="KW-0832">Ubl conjugation</keyword>
<keyword evidence="17" id="KW-0868">Chloride</keyword>
<keyword evidence="4" id="KW-0597">Phosphoprotein</keyword>
<dbReference type="GO" id="GO:0006884">
    <property type="term" value="P:cell volume homeostasis"/>
    <property type="evidence" value="ECO:0007669"/>
    <property type="project" value="TreeGrafter"/>
</dbReference>
<dbReference type="PANTHER" id="PTHR11827">
    <property type="entry name" value="SOLUTE CARRIER FAMILY 12, CATION COTRANSPORTERS"/>
    <property type="match status" value="1"/>
</dbReference>
<evidence type="ECO:0000256" key="20">
    <source>
        <dbReference type="ARBA" id="ARBA00063035"/>
    </source>
</evidence>
<feature type="transmembrane region" description="Helical" evidence="25">
    <location>
        <begin position="161"/>
        <end position="184"/>
    </location>
</feature>
<evidence type="ECO:0000259" key="26">
    <source>
        <dbReference type="Pfam" id="PF00324"/>
    </source>
</evidence>
<keyword evidence="5 25" id="KW-0812">Transmembrane</keyword>
<evidence type="ECO:0000256" key="4">
    <source>
        <dbReference type="ARBA" id="ARBA00022553"/>
    </source>
</evidence>
<name>A0A220IUF5_HYDVU</name>
<organism evidence="28">
    <name type="scientific">Hydra vulgaris</name>
    <name type="common">Hydra</name>
    <name type="synonym">Hydra attenuata</name>
    <dbReference type="NCBI Taxonomy" id="6087"/>
    <lineage>
        <taxon>Eukaryota</taxon>
        <taxon>Metazoa</taxon>
        <taxon>Cnidaria</taxon>
        <taxon>Hydrozoa</taxon>
        <taxon>Hydroidolina</taxon>
        <taxon>Anthoathecata</taxon>
        <taxon>Aplanulata</taxon>
        <taxon>Hydridae</taxon>
        <taxon>Hydra</taxon>
    </lineage>
</organism>
<dbReference type="InterPro" id="IPR018491">
    <property type="entry name" value="SLC12_C"/>
</dbReference>
<evidence type="ECO:0000256" key="17">
    <source>
        <dbReference type="ARBA" id="ARBA00023214"/>
    </source>
</evidence>
<feature type="transmembrane region" description="Helical" evidence="25">
    <location>
        <begin position="523"/>
        <end position="544"/>
    </location>
</feature>
<dbReference type="GO" id="GO:0008511">
    <property type="term" value="F:sodium:potassium:chloride symporter activity"/>
    <property type="evidence" value="ECO:0007669"/>
    <property type="project" value="TreeGrafter"/>
</dbReference>
<evidence type="ECO:0000256" key="6">
    <source>
        <dbReference type="ARBA" id="ARBA00022741"/>
    </source>
</evidence>
<dbReference type="PANTHER" id="PTHR11827:SF103">
    <property type="entry name" value="SODIUM CHLORIDE COTRANSPORTER 69, ISOFORM E"/>
    <property type="match status" value="1"/>
</dbReference>
<evidence type="ECO:0000256" key="25">
    <source>
        <dbReference type="SAM" id="Phobius"/>
    </source>
</evidence>
<dbReference type="Pfam" id="PF03522">
    <property type="entry name" value="SLC12"/>
    <property type="match status" value="2"/>
</dbReference>
<dbReference type="EMBL" id="KY646162">
    <property type="protein sequence ID" value="ASI38489.1"/>
    <property type="molecule type" value="mRNA"/>
</dbReference>
<evidence type="ECO:0000256" key="23">
    <source>
        <dbReference type="ARBA" id="ARBA00077939"/>
    </source>
</evidence>
<dbReference type="Pfam" id="PF00324">
    <property type="entry name" value="AA_permease"/>
    <property type="match status" value="1"/>
</dbReference>
<evidence type="ECO:0000256" key="14">
    <source>
        <dbReference type="ARBA" id="ARBA00023157"/>
    </source>
</evidence>
<evidence type="ECO:0000256" key="19">
    <source>
        <dbReference type="ARBA" id="ARBA00056815"/>
    </source>
</evidence>
<evidence type="ECO:0000256" key="9">
    <source>
        <dbReference type="ARBA" id="ARBA00022847"/>
    </source>
</evidence>
<evidence type="ECO:0000256" key="2">
    <source>
        <dbReference type="ARBA" id="ARBA00022448"/>
    </source>
</evidence>